<evidence type="ECO:0000313" key="2">
    <source>
        <dbReference type="EMBL" id="MBB5224429.1"/>
    </source>
</evidence>
<name>A0A840SMW8_9RHOB</name>
<dbReference type="PANTHER" id="PTHR10605:SF56">
    <property type="entry name" value="BIFUNCTIONAL HEPARAN SULFATE N-DEACETYLASE_N-SULFOTRANSFERASE"/>
    <property type="match status" value="1"/>
</dbReference>
<sequence length="275" mass="31531">MLPSFLCIGAQKAGTSWLFTQLHSHPGVWVPPIKEVHYFNHLFVPENRKWTKWHIRSATAAALKTYVGRNEDLHFPYVQYLVNLGSNEVFTEGWYRRVFDLPAAAGKLMGDMTPEYSTIPEEGIRYLRGLLGAPKIIYLIRSPVSRAMSQLKMNVSRTVKGSLTETEWLAQADQWDIANRGDYRTYVPRWKAQFASGDILFLPYGRIAREPAGVMREIETFLGLEPHDYPRLVERVHKTQSFNVPKSVTARLEERLRPQADFLAAEFGADFAQQT</sequence>
<keyword evidence="1" id="KW-0808">Transferase</keyword>
<accession>A0A840SMW8</accession>
<dbReference type="InterPro" id="IPR027417">
    <property type="entry name" value="P-loop_NTPase"/>
</dbReference>
<dbReference type="Proteomes" id="UP000549457">
    <property type="component" value="Unassembled WGS sequence"/>
</dbReference>
<comment type="caution">
    <text evidence="2">The sequence shown here is derived from an EMBL/GenBank/DDBJ whole genome shotgun (WGS) entry which is preliminary data.</text>
</comment>
<dbReference type="Pfam" id="PF13469">
    <property type="entry name" value="Sulfotransfer_3"/>
    <property type="match status" value="1"/>
</dbReference>
<organism evidence="2 3">
    <name type="scientific">Amaricoccus macauensis</name>
    <dbReference type="NCBI Taxonomy" id="57001"/>
    <lineage>
        <taxon>Bacteria</taxon>
        <taxon>Pseudomonadati</taxon>
        <taxon>Pseudomonadota</taxon>
        <taxon>Alphaproteobacteria</taxon>
        <taxon>Rhodobacterales</taxon>
        <taxon>Paracoccaceae</taxon>
        <taxon>Amaricoccus</taxon>
    </lineage>
</organism>
<dbReference type="GO" id="GO:0008146">
    <property type="term" value="F:sulfotransferase activity"/>
    <property type="evidence" value="ECO:0007669"/>
    <property type="project" value="InterPro"/>
</dbReference>
<evidence type="ECO:0000256" key="1">
    <source>
        <dbReference type="ARBA" id="ARBA00022679"/>
    </source>
</evidence>
<dbReference type="Gene3D" id="3.40.50.300">
    <property type="entry name" value="P-loop containing nucleotide triphosphate hydrolases"/>
    <property type="match status" value="1"/>
</dbReference>
<evidence type="ECO:0000313" key="3">
    <source>
        <dbReference type="Proteomes" id="UP000549457"/>
    </source>
</evidence>
<reference evidence="2 3" key="1">
    <citation type="submission" date="2020-08" db="EMBL/GenBank/DDBJ databases">
        <title>Genomic Encyclopedia of Type Strains, Phase IV (KMG-IV): sequencing the most valuable type-strain genomes for metagenomic binning, comparative biology and taxonomic classification.</title>
        <authorList>
            <person name="Goeker M."/>
        </authorList>
    </citation>
    <scope>NUCLEOTIDE SEQUENCE [LARGE SCALE GENOMIC DNA]</scope>
    <source>
        <strain evidence="2 3">DSM 101730</strain>
    </source>
</reference>
<gene>
    <name evidence="2" type="ORF">HNP73_004399</name>
</gene>
<evidence type="ECO:0008006" key="4">
    <source>
        <dbReference type="Google" id="ProtNLM"/>
    </source>
</evidence>
<proteinExistence type="predicted"/>
<keyword evidence="3" id="KW-1185">Reference proteome</keyword>
<dbReference type="InterPro" id="IPR037359">
    <property type="entry name" value="NST/OST"/>
</dbReference>
<protein>
    <recommendedName>
        <fullName evidence="4">Sulfotransferase</fullName>
    </recommendedName>
</protein>
<dbReference type="RefSeq" id="WP_184155113.1">
    <property type="nucleotide sequence ID" value="NZ_JACHFM010000007.1"/>
</dbReference>
<dbReference type="AlphaFoldDB" id="A0A840SMW8"/>
<dbReference type="EMBL" id="JACHFM010000007">
    <property type="protein sequence ID" value="MBB5224429.1"/>
    <property type="molecule type" value="Genomic_DNA"/>
</dbReference>
<dbReference type="PANTHER" id="PTHR10605">
    <property type="entry name" value="HEPARAN SULFATE SULFOTRANSFERASE"/>
    <property type="match status" value="1"/>
</dbReference>
<dbReference type="SUPFAM" id="SSF52540">
    <property type="entry name" value="P-loop containing nucleoside triphosphate hydrolases"/>
    <property type="match status" value="1"/>
</dbReference>